<evidence type="ECO:0000313" key="2">
    <source>
        <dbReference type="EMBL" id="WOK06881.1"/>
    </source>
</evidence>
<accession>A0ABZ0IQN9</accession>
<dbReference type="Proteomes" id="UP001302349">
    <property type="component" value="Chromosome"/>
</dbReference>
<sequence length="249" mass="29359">MKLAQRTINSIIDENFVFAKVLDYFGVAFYKYSGHTLEALCKEKNLPLDKVLRNMERYKPQSQFDKNTISTYPVDLIIEYLKHSHHIFIKQKLPYLARLINGLDQRSAVSKTLADDLKFVFPLFLEDFIHHVYEEEDTLFAYVNSLYKVQQGTMPSSKLFYMLESYSIQEAALDHDHTEDELKGIREITGDYQHNPNNDLHLKVIYEEFKAFDKELVQHASIEDEVLFPKALMLEKSVQELINRKIRWN</sequence>
<dbReference type="EMBL" id="CP136051">
    <property type="protein sequence ID" value="WOK06881.1"/>
    <property type="molecule type" value="Genomic_DNA"/>
</dbReference>
<organism evidence="2 3">
    <name type="scientific">Imperialibacter roseus</name>
    <dbReference type="NCBI Taxonomy" id="1324217"/>
    <lineage>
        <taxon>Bacteria</taxon>
        <taxon>Pseudomonadati</taxon>
        <taxon>Bacteroidota</taxon>
        <taxon>Cytophagia</taxon>
        <taxon>Cytophagales</taxon>
        <taxon>Flammeovirgaceae</taxon>
        <taxon>Imperialibacter</taxon>
    </lineage>
</organism>
<dbReference type="PANTHER" id="PTHR36438">
    <property type="entry name" value="IRON-SULFUR CLUSTER REPAIR PROTEIN YTFE"/>
    <property type="match status" value="1"/>
</dbReference>
<evidence type="ECO:0000256" key="1">
    <source>
        <dbReference type="ARBA" id="ARBA00004496"/>
    </source>
</evidence>
<reference evidence="2 3" key="1">
    <citation type="journal article" date="2023" name="Microbiol. Resour. Announc.">
        <title>Complete Genome Sequence of Imperialibacter roseus strain P4T.</title>
        <authorList>
            <person name="Tizabi D.R."/>
            <person name="Bachvaroff T."/>
            <person name="Hill R.T."/>
        </authorList>
    </citation>
    <scope>NUCLEOTIDE SEQUENCE [LARGE SCALE GENOMIC DNA]</scope>
    <source>
        <strain evidence="2 3">P4T</strain>
    </source>
</reference>
<keyword evidence="3" id="KW-1185">Reference proteome</keyword>
<dbReference type="PANTHER" id="PTHR36438:SF1">
    <property type="entry name" value="IRON-SULFUR CLUSTER REPAIR PROTEIN YTFE"/>
    <property type="match status" value="1"/>
</dbReference>
<name>A0ABZ0IQN9_9BACT</name>
<dbReference type="Gene3D" id="1.20.120.520">
    <property type="entry name" value="nmb1532 protein domain like"/>
    <property type="match status" value="1"/>
</dbReference>
<comment type="subcellular location">
    <subcellularLocation>
        <location evidence="1">Cytoplasm</location>
    </subcellularLocation>
</comment>
<dbReference type="InterPro" id="IPR019903">
    <property type="entry name" value="RIC_family"/>
</dbReference>
<evidence type="ECO:0000313" key="3">
    <source>
        <dbReference type="Proteomes" id="UP001302349"/>
    </source>
</evidence>
<gene>
    <name evidence="2" type="ORF">RT717_27820</name>
</gene>
<protein>
    <submittedName>
        <fullName evidence="2">Iron-sulfur cluster repair di-iron protein</fullName>
    </submittedName>
</protein>
<dbReference type="RefSeq" id="WP_317489574.1">
    <property type="nucleotide sequence ID" value="NZ_CP136051.1"/>
</dbReference>
<proteinExistence type="predicted"/>